<dbReference type="RefSeq" id="XP_030986927.1">
    <property type="nucleotide sequence ID" value="XM_031121344.1"/>
</dbReference>
<feature type="compositionally biased region" description="Basic and acidic residues" evidence="1">
    <location>
        <begin position="133"/>
        <end position="147"/>
    </location>
</feature>
<dbReference type="AlphaFoldDB" id="A0A6P8BIG7"/>
<feature type="region of interest" description="Disordered" evidence="1">
    <location>
        <begin position="120"/>
        <end position="147"/>
    </location>
</feature>
<proteinExistence type="predicted"/>
<organism evidence="2 3">
    <name type="scientific">Pyricularia grisea</name>
    <name type="common">Crabgrass-specific blast fungus</name>
    <name type="synonym">Magnaporthe grisea</name>
    <dbReference type="NCBI Taxonomy" id="148305"/>
    <lineage>
        <taxon>Eukaryota</taxon>
        <taxon>Fungi</taxon>
        <taxon>Dikarya</taxon>
        <taxon>Ascomycota</taxon>
        <taxon>Pezizomycotina</taxon>
        <taxon>Sordariomycetes</taxon>
        <taxon>Sordariomycetidae</taxon>
        <taxon>Magnaporthales</taxon>
        <taxon>Pyriculariaceae</taxon>
        <taxon>Pyricularia</taxon>
    </lineage>
</organism>
<feature type="region of interest" description="Disordered" evidence="1">
    <location>
        <begin position="1"/>
        <end position="29"/>
    </location>
</feature>
<accession>A0A6P8BIG7</accession>
<feature type="region of interest" description="Disordered" evidence="1">
    <location>
        <begin position="208"/>
        <end position="236"/>
    </location>
</feature>
<feature type="region of interest" description="Disordered" evidence="1">
    <location>
        <begin position="67"/>
        <end position="102"/>
    </location>
</feature>
<evidence type="ECO:0000313" key="2">
    <source>
        <dbReference type="Proteomes" id="UP000515153"/>
    </source>
</evidence>
<reference evidence="3" key="3">
    <citation type="submission" date="2025-08" db="UniProtKB">
        <authorList>
            <consortium name="RefSeq"/>
        </authorList>
    </citation>
    <scope>IDENTIFICATION</scope>
    <source>
        <strain evidence="3">NI907</strain>
    </source>
</reference>
<gene>
    <name evidence="3" type="ORF">PgNI_01271</name>
</gene>
<sequence>MHMNASERNAVPVATSGEKKQNAEDGLVCDGNGSTRPLVKDSADVFDRFLSRLARLTRIGCETRGRARSPLRRRCHDGSRQHHHGSVNNRQYRSPTPSPASCRMMSSIRGGCVDCQVGSYSPNALQPQRRRRQPENESPRLRQGADDSQIYRELQRAFEQLNIEMGQAQTTMKPDDMRRLQLRIDAMLDLLTSRGAAESRPTIRRMAGELAESGPGGARGDQENRPTSIQWADRAT</sequence>
<dbReference type="KEGG" id="pgri:PgNI_01271"/>
<dbReference type="Proteomes" id="UP000515153">
    <property type="component" value="Unplaced"/>
</dbReference>
<evidence type="ECO:0000313" key="3">
    <source>
        <dbReference type="RefSeq" id="XP_030986927.1"/>
    </source>
</evidence>
<keyword evidence="2" id="KW-1185">Reference proteome</keyword>
<name>A0A6P8BIG7_PYRGI</name>
<evidence type="ECO:0000256" key="1">
    <source>
        <dbReference type="SAM" id="MobiDB-lite"/>
    </source>
</evidence>
<dbReference type="GeneID" id="41956258"/>
<protein>
    <submittedName>
        <fullName evidence="3">Uncharacterized protein</fullName>
    </submittedName>
</protein>
<feature type="compositionally biased region" description="Basic residues" evidence="1">
    <location>
        <begin position="67"/>
        <end position="85"/>
    </location>
</feature>
<reference evidence="3" key="2">
    <citation type="submission" date="2019-10" db="EMBL/GenBank/DDBJ databases">
        <authorList>
            <consortium name="NCBI Genome Project"/>
        </authorList>
    </citation>
    <scope>NUCLEOTIDE SEQUENCE</scope>
    <source>
        <strain evidence="3">NI907</strain>
    </source>
</reference>
<reference evidence="3" key="1">
    <citation type="journal article" date="2019" name="Mol. Biol. Evol.">
        <title>Blast fungal genomes show frequent chromosomal changes, gene gains and losses, and effector gene turnover.</title>
        <authorList>
            <person name="Gomez Luciano L.B."/>
            <person name="Jason Tsai I."/>
            <person name="Chuma I."/>
            <person name="Tosa Y."/>
            <person name="Chen Y.H."/>
            <person name="Li J.Y."/>
            <person name="Li M.Y."/>
            <person name="Jade Lu M.Y."/>
            <person name="Nakayashiki H."/>
            <person name="Li W.H."/>
        </authorList>
    </citation>
    <scope>NUCLEOTIDE SEQUENCE</scope>
    <source>
        <strain evidence="3">NI907</strain>
    </source>
</reference>
<feature type="compositionally biased region" description="Polar residues" evidence="1">
    <location>
        <begin position="86"/>
        <end position="95"/>
    </location>
</feature>